<dbReference type="Proteomes" id="UP000295724">
    <property type="component" value="Unassembled WGS sequence"/>
</dbReference>
<dbReference type="RefSeq" id="WP_099017508.1">
    <property type="nucleotide sequence ID" value="NZ_NIHB01000001.1"/>
</dbReference>
<evidence type="ECO:0000256" key="4">
    <source>
        <dbReference type="ARBA" id="ARBA00023163"/>
    </source>
</evidence>
<organism evidence="6 7">
    <name type="scientific">Marinicella litoralis</name>
    <dbReference type="NCBI Taxonomy" id="644220"/>
    <lineage>
        <taxon>Bacteria</taxon>
        <taxon>Pseudomonadati</taxon>
        <taxon>Pseudomonadota</taxon>
        <taxon>Gammaproteobacteria</taxon>
        <taxon>Lysobacterales</taxon>
        <taxon>Marinicellaceae</taxon>
        <taxon>Marinicella</taxon>
    </lineage>
</organism>
<dbReference type="InterPro" id="IPR013325">
    <property type="entry name" value="RNA_pol_sigma_r2"/>
</dbReference>
<dbReference type="AlphaFoldDB" id="A0A4R6XZV5"/>
<dbReference type="GO" id="GO:0016987">
    <property type="term" value="F:sigma factor activity"/>
    <property type="evidence" value="ECO:0007669"/>
    <property type="project" value="UniProtKB-KW"/>
</dbReference>
<evidence type="ECO:0000313" key="6">
    <source>
        <dbReference type="EMBL" id="TDR23884.1"/>
    </source>
</evidence>
<dbReference type="Gene3D" id="1.10.1740.10">
    <property type="match status" value="1"/>
</dbReference>
<evidence type="ECO:0000313" key="7">
    <source>
        <dbReference type="Proteomes" id="UP000295724"/>
    </source>
</evidence>
<dbReference type="GO" id="GO:0006352">
    <property type="term" value="P:DNA-templated transcription initiation"/>
    <property type="evidence" value="ECO:0007669"/>
    <property type="project" value="InterPro"/>
</dbReference>
<dbReference type="SUPFAM" id="SSF88946">
    <property type="entry name" value="Sigma2 domain of RNA polymerase sigma factors"/>
    <property type="match status" value="1"/>
</dbReference>
<dbReference type="PANTHER" id="PTHR43133:SF51">
    <property type="entry name" value="RNA POLYMERASE SIGMA FACTOR"/>
    <property type="match status" value="1"/>
</dbReference>
<name>A0A4R6XZV5_9GAMM</name>
<keyword evidence="3" id="KW-0731">Sigma factor</keyword>
<keyword evidence="7" id="KW-1185">Reference proteome</keyword>
<gene>
    <name evidence="6" type="ORF">C8D91_0751</name>
</gene>
<evidence type="ECO:0000259" key="5">
    <source>
        <dbReference type="Pfam" id="PF04542"/>
    </source>
</evidence>
<dbReference type="InterPro" id="IPR007627">
    <property type="entry name" value="RNA_pol_sigma70_r2"/>
</dbReference>
<evidence type="ECO:0000256" key="2">
    <source>
        <dbReference type="ARBA" id="ARBA00023015"/>
    </source>
</evidence>
<proteinExistence type="inferred from homology"/>
<protein>
    <submittedName>
        <fullName evidence="6">RNA polymerase sigma factor (Sigma-70 family)</fullName>
    </submittedName>
</protein>
<dbReference type="InterPro" id="IPR014284">
    <property type="entry name" value="RNA_pol_sigma-70_dom"/>
</dbReference>
<dbReference type="EMBL" id="SNZB01000001">
    <property type="protein sequence ID" value="TDR23884.1"/>
    <property type="molecule type" value="Genomic_DNA"/>
</dbReference>
<comment type="similarity">
    <text evidence="1">Belongs to the sigma-70 factor family. ECF subfamily.</text>
</comment>
<dbReference type="PANTHER" id="PTHR43133">
    <property type="entry name" value="RNA POLYMERASE ECF-TYPE SIGMA FACTO"/>
    <property type="match status" value="1"/>
</dbReference>
<keyword evidence="4" id="KW-0804">Transcription</keyword>
<evidence type="ECO:0000256" key="3">
    <source>
        <dbReference type="ARBA" id="ARBA00023082"/>
    </source>
</evidence>
<dbReference type="NCBIfam" id="TIGR02937">
    <property type="entry name" value="sigma70-ECF"/>
    <property type="match status" value="1"/>
</dbReference>
<sequence length="176" mass="20639">MNEQQLISKAQQGATDCFTQLVACYQARLYSYLLARCQNSYDADDVLQETFFSAYKYLKTYDAQWQFSTWLFTIARRILSNLKTIYHVAIDAISGHECVSEIDPYVLDRNNIWNIIKQDLSPNCYDVLWFFYMEQASIKEIAHIMNQSESWVKTNLHRSKMKLSNNSALELMLAKE</sequence>
<dbReference type="OrthoDB" id="9803470at2"/>
<evidence type="ECO:0000256" key="1">
    <source>
        <dbReference type="ARBA" id="ARBA00010641"/>
    </source>
</evidence>
<accession>A0A4R6XZV5</accession>
<feature type="domain" description="RNA polymerase sigma-70 region 2" evidence="5">
    <location>
        <begin position="21"/>
        <end position="78"/>
    </location>
</feature>
<dbReference type="Pfam" id="PF04542">
    <property type="entry name" value="Sigma70_r2"/>
    <property type="match status" value="1"/>
</dbReference>
<dbReference type="InterPro" id="IPR013324">
    <property type="entry name" value="RNA_pol_sigma_r3/r4-like"/>
</dbReference>
<keyword evidence="2" id="KW-0805">Transcription regulation</keyword>
<dbReference type="InterPro" id="IPR036388">
    <property type="entry name" value="WH-like_DNA-bd_sf"/>
</dbReference>
<reference evidence="6 7" key="1">
    <citation type="submission" date="2019-03" db="EMBL/GenBank/DDBJ databases">
        <title>Genomic Encyclopedia of Type Strains, Phase IV (KMG-IV): sequencing the most valuable type-strain genomes for metagenomic binning, comparative biology and taxonomic classification.</title>
        <authorList>
            <person name="Goeker M."/>
        </authorList>
    </citation>
    <scope>NUCLEOTIDE SEQUENCE [LARGE SCALE GENOMIC DNA]</scope>
    <source>
        <strain evidence="6 7">DSM 25488</strain>
    </source>
</reference>
<dbReference type="InterPro" id="IPR039425">
    <property type="entry name" value="RNA_pol_sigma-70-like"/>
</dbReference>
<comment type="caution">
    <text evidence="6">The sequence shown here is derived from an EMBL/GenBank/DDBJ whole genome shotgun (WGS) entry which is preliminary data.</text>
</comment>
<dbReference type="SUPFAM" id="SSF88659">
    <property type="entry name" value="Sigma3 and sigma4 domains of RNA polymerase sigma factors"/>
    <property type="match status" value="1"/>
</dbReference>
<dbReference type="Gene3D" id="1.10.10.10">
    <property type="entry name" value="Winged helix-like DNA-binding domain superfamily/Winged helix DNA-binding domain"/>
    <property type="match status" value="1"/>
</dbReference>